<comment type="caution">
    <text evidence="1">The sequence shown here is derived from an EMBL/GenBank/DDBJ whole genome shotgun (WGS) entry which is preliminary data.</text>
</comment>
<reference evidence="1 2" key="1">
    <citation type="submission" date="2016-08" db="EMBL/GenBank/DDBJ databases">
        <title>Novel Firmicutes and Novel Genomes.</title>
        <authorList>
            <person name="Poppleton D.I."/>
            <person name="Gribaldo S."/>
        </authorList>
    </citation>
    <scope>NUCLEOTIDE SEQUENCE [LARGE SCALE GENOMIC DNA]</scope>
    <source>
        <strain evidence="1 2">CTT3</strain>
    </source>
</reference>
<keyword evidence="2" id="KW-1185">Reference proteome</keyword>
<sequence>MQRYYSNIYWHFTGSPENIDWSKLEKPQDILQYGSPKKEEHSVEIMFKILESKKLLATCYEKIAENFQTEKFCCVTDIPLKDLLTHGKYYGNVAIGFKAKAIHDNFMPVLYISENNLPFIKKIFHDPELVDMAYKELLYDDPQGIRNFYSLMSIARKEKAEIDISKISNFLSNFIKITKFDIKDGVSFYREREWRHIGDFNFKLEDIEAVVVPQKLIGDVKEKLSVIYELKKISIIAWEFLQLA</sequence>
<accession>A0A419T400</accession>
<dbReference type="AlphaFoldDB" id="A0A419T400"/>
<dbReference type="Proteomes" id="UP000284177">
    <property type="component" value="Unassembled WGS sequence"/>
</dbReference>
<evidence type="ECO:0000313" key="1">
    <source>
        <dbReference type="EMBL" id="RKD32287.1"/>
    </source>
</evidence>
<protein>
    <submittedName>
        <fullName evidence="1">Uncharacterized protein</fullName>
    </submittedName>
</protein>
<organism evidence="1 2">
    <name type="scientific">Thermohalobacter berrensis</name>
    <dbReference type="NCBI Taxonomy" id="99594"/>
    <lineage>
        <taxon>Bacteria</taxon>
        <taxon>Bacillati</taxon>
        <taxon>Bacillota</taxon>
        <taxon>Tissierellia</taxon>
        <taxon>Tissierellales</taxon>
        <taxon>Thermohalobacteraceae</taxon>
        <taxon>Thermohalobacter</taxon>
    </lineage>
</organism>
<name>A0A419T400_9FIRM</name>
<dbReference type="InterPro" id="IPR021223">
    <property type="entry name" value="AbiGi"/>
</dbReference>
<gene>
    <name evidence="1" type="ORF">BET03_02960</name>
</gene>
<dbReference type="EMBL" id="MCIB01000012">
    <property type="protein sequence ID" value="RKD32287.1"/>
    <property type="molecule type" value="Genomic_DNA"/>
</dbReference>
<dbReference type="OrthoDB" id="680500at2"/>
<proteinExistence type="predicted"/>
<dbReference type="Pfam" id="PF10899">
    <property type="entry name" value="AbiGi"/>
    <property type="match status" value="1"/>
</dbReference>
<evidence type="ECO:0000313" key="2">
    <source>
        <dbReference type="Proteomes" id="UP000284177"/>
    </source>
</evidence>
<dbReference type="RefSeq" id="WP_120168696.1">
    <property type="nucleotide sequence ID" value="NZ_MCIB01000012.1"/>
</dbReference>